<dbReference type="GO" id="GO:0004222">
    <property type="term" value="F:metalloendopeptidase activity"/>
    <property type="evidence" value="ECO:0007669"/>
    <property type="project" value="TreeGrafter"/>
</dbReference>
<keyword evidence="6" id="KW-1185">Reference proteome</keyword>
<proteinExistence type="predicted"/>
<feature type="region of interest" description="Disordered" evidence="3">
    <location>
        <begin position="178"/>
        <end position="204"/>
    </location>
</feature>
<evidence type="ECO:0000256" key="2">
    <source>
        <dbReference type="SAM" id="Coils"/>
    </source>
</evidence>
<evidence type="ECO:0000259" key="4">
    <source>
        <dbReference type="Pfam" id="PF01551"/>
    </source>
</evidence>
<evidence type="ECO:0000256" key="1">
    <source>
        <dbReference type="ARBA" id="ARBA00022729"/>
    </source>
</evidence>
<organism evidence="5 6">
    <name type="scientific">Hufsiella arboris</name>
    <dbReference type="NCBI Taxonomy" id="2695275"/>
    <lineage>
        <taxon>Bacteria</taxon>
        <taxon>Pseudomonadati</taxon>
        <taxon>Bacteroidota</taxon>
        <taxon>Sphingobacteriia</taxon>
        <taxon>Sphingobacteriales</taxon>
        <taxon>Sphingobacteriaceae</taxon>
        <taxon>Hufsiella</taxon>
    </lineage>
</organism>
<dbReference type="EMBL" id="WVHT01000005">
    <property type="protein sequence ID" value="MXV51743.1"/>
    <property type="molecule type" value="Genomic_DNA"/>
</dbReference>
<feature type="compositionally biased region" description="Basic and acidic residues" evidence="3">
    <location>
        <begin position="251"/>
        <end position="260"/>
    </location>
</feature>
<dbReference type="Proteomes" id="UP000466586">
    <property type="component" value="Unassembled WGS sequence"/>
</dbReference>
<dbReference type="RefSeq" id="WP_160844924.1">
    <property type="nucleotide sequence ID" value="NZ_WVHT01000005.1"/>
</dbReference>
<name>A0A7K1YAY5_9SPHI</name>
<dbReference type="CDD" id="cd12797">
    <property type="entry name" value="M23_peptidase"/>
    <property type="match status" value="1"/>
</dbReference>
<protein>
    <submittedName>
        <fullName evidence="5">Peptidoglycan DD-metalloendopeptidase family protein</fullName>
    </submittedName>
</protein>
<keyword evidence="2" id="KW-0175">Coiled coil</keyword>
<feature type="region of interest" description="Disordered" evidence="3">
    <location>
        <begin position="251"/>
        <end position="275"/>
    </location>
</feature>
<feature type="domain" description="M23ase beta-sheet core" evidence="4">
    <location>
        <begin position="326"/>
        <end position="417"/>
    </location>
</feature>
<dbReference type="InterPro" id="IPR016047">
    <property type="entry name" value="M23ase_b-sheet_dom"/>
</dbReference>
<dbReference type="Pfam" id="PF01551">
    <property type="entry name" value="Peptidase_M23"/>
    <property type="match status" value="1"/>
</dbReference>
<keyword evidence="1" id="KW-0732">Signal</keyword>
<gene>
    <name evidence="5" type="ORF">GS399_12230</name>
</gene>
<dbReference type="Gene3D" id="2.70.70.10">
    <property type="entry name" value="Glucose Permease (Domain IIA)"/>
    <property type="match status" value="1"/>
</dbReference>
<sequence length="423" mass="47159">MRFVRLFIFVFIFLSGGKLFAQSSSELKRQKEALTREIEMLNSSLKQTSSSKRLSLKQINVLEAQIRLREQKIGTINSEIRLLNNQISDNTSTVHSLQSQLEKLKKEYAGMVLFAFRNQSAYSKLMFIFAAQDFNQAYKRLKYLQQFGDYRRKQAQYILGTQKDLNIKIVELDQNKRQKSNLLSEEEKEKTTLGGEKNNKAKELGKLAKEEKQLKREISKKQQQAARLNSAIRAAINREILAAKRKAEQEAREAAARAKAENPSAPAPAPKTVSNTSSVLAATPEALKLSSDFLSNRGRLPWPVSNGVIVEGFGPHRQGVNVMINNDGIDIKTAEGASVRAVFSGDVTRVMDVGGSYAVLIRHGEYFTVYSNLKSVNVSNGQKVSVKQAIGSVITDSSDGTTLLHFEVRKGADPMNPSSWLAN</sequence>
<dbReference type="InterPro" id="IPR011055">
    <property type="entry name" value="Dup_hybrid_motif"/>
</dbReference>
<accession>A0A7K1YAY5</accession>
<evidence type="ECO:0000313" key="6">
    <source>
        <dbReference type="Proteomes" id="UP000466586"/>
    </source>
</evidence>
<dbReference type="InterPro" id="IPR050570">
    <property type="entry name" value="Cell_wall_metabolism_enzyme"/>
</dbReference>
<feature type="compositionally biased region" description="Basic and acidic residues" evidence="3">
    <location>
        <begin position="185"/>
        <end position="204"/>
    </location>
</feature>
<evidence type="ECO:0000256" key="3">
    <source>
        <dbReference type="SAM" id="MobiDB-lite"/>
    </source>
</evidence>
<dbReference type="PANTHER" id="PTHR21666:SF289">
    <property type="entry name" value="L-ALA--D-GLU ENDOPEPTIDASE"/>
    <property type="match status" value="1"/>
</dbReference>
<dbReference type="PANTHER" id="PTHR21666">
    <property type="entry name" value="PEPTIDASE-RELATED"/>
    <property type="match status" value="1"/>
</dbReference>
<dbReference type="Gene3D" id="6.10.250.3150">
    <property type="match status" value="1"/>
</dbReference>
<feature type="coiled-coil region" evidence="2">
    <location>
        <begin position="24"/>
        <end position="51"/>
    </location>
</feature>
<reference evidence="5 6" key="1">
    <citation type="submission" date="2019-11" db="EMBL/GenBank/DDBJ databases">
        <title>Pedobacter sp. HMF7647 Genome sequencing and assembly.</title>
        <authorList>
            <person name="Kang H."/>
            <person name="Kim H."/>
            <person name="Joh K."/>
        </authorList>
    </citation>
    <scope>NUCLEOTIDE SEQUENCE [LARGE SCALE GENOMIC DNA]</scope>
    <source>
        <strain evidence="5 6">HMF7647</strain>
    </source>
</reference>
<evidence type="ECO:0000313" key="5">
    <source>
        <dbReference type="EMBL" id="MXV51743.1"/>
    </source>
</evidence>
<dbReference type="SUPFAM" id="SSF51261">
    <property type="entry name" value="Duplicated hybrid motif"/>
    <property type="match status" value="1"/>
</dbReference>
<comment type="caution">
    <text evidence="5">The sequence shown here is derived from an EMBL/GenBank/DDBJ whole genome shotgun (WGS) entry which is preliminary data.</text>
</comment>
<dbReference type="AlphaFoldDB" id="A0A7K1YAY5"/>